<protein>
    <recommendedName>
        <fullName evidence="1">SGNH hydrolase-type esterase domain-containing protein</fullName>
    </recommendedName>
</protein>
<dbReference type="SUPFAM" id="SSF52266">
    <property type="entry name" value="SGNH hydrolase"/>
    <property type="match status" value="1"/>
</dbReference>
<dbReference type="EMBL" id="QOIM01000033">
    <property type="protein sequence ID" value="RCG18543.1"/>
    <property type="molecule type" value="Genomic_DNA"/>
</dbReference>
<proteinExistence type="predicted"/>
<dbReference type="Pfam" id="PF13472">
    <property type="entry name" value="Lipase_GDSL_2"/>
    <property type="match status" value="1"/>
</dbReference>
<sequence length="160" mass="17601">MIPLVTERKGVARFARELRERAGLRTAFIHLGANDLARPQDGDPCVKAHPPVTARQLIDSHRALIREAHANGAKVIGMTIPPLASAVFPFTTPGGDKFRRELDHWIRTSHAYDSVLDADRVLSDPRHPSRYRPGYVSQDGLHPSDAGYLALASAVRLNAL</sequence>
<dbReference type="RefSeq" id="WP_114016012.1">
    <property type="nucleotide sequence ID" value="NZ_QOIM01000033.1"/>
</dbReference>
<dbReference type="PANTHER" id="PTHR43784:SF2">
    <property type="entry name" value="GDSL-LIKE LIPASE_ACYLHYDROLASE, PUTATIVE (AFU_ORTHOLOGUE AFUA_2G00820)-RELATED"/>
    <property type="match status" value="1"/>
</dbReference>
<dbReference type="AlphaFoldDB" id="A0A367EKR0"/>
<comment type="caution">
    <text evidence="2">The sequence shown here is derived from an EMBL/GenBank/DDBJ whole genome shotgun (WGS) entry which is preliminary data.</text>
</comment>
<dbReference type="InterPro" id="IPR036514">
    <property type="entry name" value="SGNH_hydro_sf"/>
</dbReference>
<dbReference type="Gene3D" id="3.40.50.1110">
    <property type="entry name" value="SGNH hydrolase"/>
    <property type="match status" value="1"/>
</dbReference>
<dbReference type="PANTHER" id="PTHR43784">
    <property type="entry name" value="GDSL-LIKE LIPASE/ACYLHYDROLASE, PUTATIVE (AFU_ORTHOLOGUE AFUA_2G00820)-RELATED"/>
    <property type="match status" value="1"/>
</dbReference>
<accession>A0A367EKR0</accession>
<name>A0A367EKR0_9ACTN</name>
<dbReference type="Proteomes" id="UP000253507">
    <property type="component" value="Unassembled WGS sequence"/>
</dbReference>
<keyword evidence="3" id="KW-1185">Reference proteome</keyword>
<feature type="domain" description="SGNH hydrolase-type esterase" evidence="1">
    <location>
        <begin position="13"/>
        <end position="148"/>
    </location>
</feature>
<evidence type="ECO:0000259" key="1">
    <source>
        <dbReference type="Pfam" id="PF13472"/>
    </source>
</evidence>
<dbReference type="InterPro" id="IPR013830">
    <property type="entry name" value="SGNH_hydro"/>
</dbReference>
<organism evidence="2 3">
    <name type="scientific">Streptomyces reniochalinae</name>
    <dbReference type="NCBI Taxonomy" id="2250578"/>
    <lineage>
        <taxon>Bacteria</taxon>
        <taxon>Bacillati</taxon>
        <taxon>Actinomycetota</taxon>
        <taxon>Actinomycetes</taxon>
        <taxon>Kitasatosporales</taxon>
        <taxon>Streptomycetaceae</taxon>
        <taxon>Streptomyces</taxon>
    </lineage>
</organism>
<dbReference type="InterPro" id="IPR053140">
    <property type="entry name" value="GDSL_Rv0518-like"/>
</dbReference>
<evidence type="ECO:0000313" key="2">
    <source>
        <dbReference type="EMBL" id="RCG18543.1"/>
    </source>
</evidence>
<reference evidence="2 3" key="1">
    <citation type="submission" date="2018-06" db="EMBL/GenBank/DDBJ databases">
        <title>Streptomyces reniochalinae sp. nov. and Streptomyces diacarnus sp. nov. from marine sponges.</title>
        <authorList>
            <person name="Li L."/>
        </authorList>
    </citation>
    <scope>NUCLEOTIDE SEQUENCE [LARGE SCALE GENOMIC DNA]</scope>
    <source>
        <strain evidence="2 3">LHW50302</strain>
    </source>
</reference>
<dbReference type="OrthoDB" id="1828825at2"/>
<evidence type="ECO:0000313" key="3">
    <source>
        <dbReference type="Proteomes" id="UP000253507"/>
    </source>
</evidence>
<gene>
    <name evidence="2" type="ORF">DQ392_14590</name>
</gene>